<sequence>MLLPFVIGSSLAHLTLSPSLDYNVVHLHSNHITRLGYSPLSLLSLRRDLILESSSALLSSLPHLLPPFSVATCIHLDIPTDLAT</sequence>
<dbReference type="Proteomes" id="UP000235023">
    <property type="component" value="Unassembled WGS sequence"/>
</dbReference>
<reference evidence="2" key="1">
    <citation type="submission" date="2017-12" db="EMBL/GenBank/DDBJ databases">
        <authorList>
            <consortium name="DOE Joint Genome Institute"/>
            <person name="Mondo S.J."/>
            <person name="Kjaerbolling I."/>
            <person name="Vesth T.C."/>
            <person name="Frisvad J.C."/>
            <person name="Nybo J.L."/>
            <person name="Theobald S."/>
            <person name="Kuo A."/>
            <person name="Bowyer P."/>
            <person name="Matsuda Y."/>
            <person name="Lyhne E.K."/>
            <person name="Kogle M.E."/>
            <person name="Clum A."/>
            <person name="Lipzen A."/>
            <person name="Salamov A."/>
            <person name="Ngan C.Y."/>
            <person name="Daum C."/>
            <person name="Chiniquy J."/>
            <person name="Barry K."/>
            <person name="LaButti K."/>
            <person name="Haridas S."/>
            <person name="Simmons B.A."/>
            <person name="Magnuson J.K."/>
            <person name="Mortensen U.H."/>
            <person name="Larsen T.O."/>
            <person name="Grigoriev I.V."/>
            <person name="Baker S.E."/>
            <person name="Andersen M.R."/>
            <person name="Nordberg H.P."/>
            <person name="Cantor M.N."/>
            <person name="Hua S.X."/>
        </authorList>
    </citation>
    <scope>NUCLEOTIDE SEQUENCE [LARGE SCALE GENOMIC DNA]</scope>
    <source>
        <strain evidence="2">IBT 19404</strain>
    </source>
</reference>
<accession>A0A2J5I3Y4</accession>
<protein>
    <submittedName>
        <fullName evidence="1">Uncharacterized protein</fullName>
    </submittedName>
</protein>
<dbReference type="AlphaFoldDB" id="A0A2J5I3Y4"/>
<name>A0A2J5I3Y4_9EURO</name>
<evidence type="ECO:0000313" key="1">
    <source>
        <dbReference type="EMBL" id="PLN84603.1"/>
    </source>
</evidence>
<dbReference type="EMBL" id="KZ559510">
    <property type="protein sequence ID" value="PLN84603.1"/>
    <property type="molecule type" value="Genomic_DNA"/>
</dbReference>
<organism evidence="1 2">
    <name type="scientific">Aspergillus taichungensis</name>
    <dbReference type="NCBI Taxonomy" id="482145"/>
    <lineage>
        <taxon>Eukaryota</taxon>
        <taxon>Fungi</taxon>
        <taxon>Dikarya</taxon>
        <taxon>Ascomycota</taxon>
        <taxon>Pezizomycotina</taxon>
        <taxon>Eurotiomycetes</taxon>
        <taxon>Eurotiomycetidae</taxon>
        <taxon>Eurotiales</taxon>
        <taxon>Aspergillaceae</taxon>
        <taxon>Aspergillus</taxon>
        <taxon>Aspergillus subgen. Circumdati</taxon>
    </lineage>
</organism>
<gene>
    <name evidence="1" type="ORF">BDW42DRAFT_162327</name>
</gene>
<evidence type="ECO:0000313" key="2">
    <source>
        <dbReference type="Proteomes" id="UP000235023"/>
    </source>
</evidence>
<keyword evidence="2" id="KW-1185">Reference proteome</keyword>
<proteinExistence type="predicted"/>